<keyword evidence="5" id="KW-0448">Lipopolysaccharide biosynthesis</keyword>
<dbReference type="Gene3D" id="3.90.550.10">
    <property type="entry name" value="Spore Coat Polysaccharide Biosynthesis Protein SpsA, Chain A"/>
    <property type="match status" value="1"/>
</dbReference>
<dbReference type="CDD" id="cd04187">
    <property type="entry name" value="DPM1_like_bac"/>
    <property type="match status" value="1"/>
</dbReference>
<evidence type="ECO:0000256" key="3">
    <source>
        <dbReference type="ARBA" id="ARBA00022679"/>
    </source>
</evidence>
<dbReference type="PANTHER" id="PTHR48090:SF3">
    <property type="entry name" value="UNDECAPRENYL-PHOSPHATE 4-DEOXY-4-FORMAMIDO-L-ARABINOSE TRANSFERASE"/>
    <property type="match status" value="1"/>
</dbReference>
<keyword evidence="2 10" id="KW-0328">Glycosyltransferase</keyword>
<keyword evidence="6 8" id="KW-1133">Transmembrane helix</keyword>
<proteinExistence type="predicted"/>
<sequence>MIALSVILPVYNDAQALAAFLPVLCEWLGQRPGRQEVVVVNDGSRDAVDAACRAQQARLPAHVALRFIAFSRNFGKEAALSAGLAAAQGDWVAMMDADGQHPVPVLAQMLQLGEGGADMVAAIQAERPHEGGLMRLLKRGFYRFMQDNARYEIRPSAGDFRLMRRKVVNALLALPERQRFMKGLYAWVGFNTVYLPFAAPPRAQGRSKFNYASLMELALVGITSFSQKPLRWISRTGLLVSLASMLYGLFIVADTLLFGRDVPGWATVVAGIMFSAGVQLICLGVMGEYVGRIYEEVKQRPIYVIDYEWQSGGPDNAPGRAPDAPPPEPLP</sequence>
<keyword evidence="1" id="KW-1003">Cell membrane</keyword>
<dbReference type="GO" id="GO:0016757">
    <property type="term" value="F:glycosyltransferase activity"/>
    <property type="evidence" value="ECO:0007669"/>
    <property type="project" value="UniProtKB-KW"/>
</dbReference>
<evidence type="ECO:0000313" key="11">
    <source>
        <dbReference type="Proteomes" id="UP001237156"/>
    </source>
</evidence>
<dbReference type="Proteomes" id="UP001237156">
    <property type="component" value="Unassembled WGS sequence"/>
</dbReference>
<protein>
    <submittedName>
        <fullName evidence="10">Glycosyltransferase family 2 protein</fullName>
        <ecNumber evidence="10">2.4.-.-</ecNumber>
    </submittedName>
</protein>
<dbReference type="SUPFAM" id="SSF53448">
    <property type="entry name" value="Nucleotide-diphospho-sugar transferases"/>
    <property type="match status" value="1"/>
</dbReference>
<dbReference type="GO" id="GO:0009103">
    <property type="term" value="P:lipopolysaccharide biosynthetic process"/>
    <property type="evidence" value="ECO:0007669"/>
    <property type="project" value="UniProtKB-KW"/>
</dbReference>
<feature type="transmembrane region" description="Helical" evidence="8">
    <location>
        <begin position="265"/>
        <end position="290"/>
    </location>
</feature>
<keyword evidence="7 8" id="KW-0472">Membrane</keyword>
<evidence type="ECO:0000313" key="10">
    <source>
        <dbReference type="EMBL" id="MDG9699870.1"/>
    </source>
</evidence>
<gene>
    <name evidence="10" type="ORF">QB898_09140</name>
</gene>
<evidence type="ECO:0000256" key="4">
    <source>
        <dbReference type="ARBA" id="ARBA00022692"/>
    </source>
</evidence>
<dbReference type="Pfam" id="PF00535">
    <property type="entry name" value="Glycos_transf_2"/>
    <property type="match status" value="1"/>
</dbReference>
<organism evidence="10 11">
    <name type="scientific">Ottowia cancrivicina</name>
    <dbReference type="NCBI Taxonomy" id="3040346"/>
    <lineage>
        <taxon>Bacteria</taxon>
        <taxon>Pseudomonadati</taxon>
        <taxon>Pseudomonadota</taxon>
        <taxon>Betaproteobacteria</taxon>
        <taxon>Burkholderiales</taxon>
        <taxon>Comamonadaceae</taxon>
        <taxon>Ottowia</taxon>
    </lineage>
</organism>
<dbReference type="InterPro" id="IPR029044">
    <property type="entry name" value="Nucleotide-diphossugar_trans"/>
</dbReference>
<dbReference type="GO" id="GO:0005886">
    <property type="term" value="C:plasma membrane"/>
    <property type="evidence" value="ECO:0007669"/>
    <property type="project" value="TreeGrafter"/>
</dbReference>
<evidence type="ECO:0000256" key="8">
    <source>
        <dbReference type="SAM" id="Phobius"/>
    </source>
</evidence>
<dbReference type="InterPro" id="IPR050256">
    <property type="entry name" value="Glycosyltransferase_2"/>
</dbReference>
<dbReference type="PANTHER" id="PTHR48090">
    <property type="entry name" value="UNDECAPRENYL-PHOSPHATE 4-DEOXY-4-FORMAMIDO-L-ARABINOSE TRANSFERASE-RELATED"/>
    <property type="match status" value="1"/>
</dbReference>
<feature type="domain" description="Glycosyltransferase 2-like" evidence="9">
    <location>
        <begin position="5"/>
        <end position="170"/>
    </location>
</feature>
<keyword evidence="4 8" id="KW-0812">Transmembrane</keyword>
<dbReference type="RefSeq" id="WP_279524695.1">
    <property type="nucleotide sequence ID" value="NZ_JARVII010000018.1"/>
</dbReference>
<accession>A0AAW6RHZ9</accession>
<keyword evidence="11" id="KW-1185">Reference proteome</keyword>
<evidence type="ECO:0000256" key="1">
    <source>
        <dbReference type="ARBA" id="ARBA00022475"/>
    </source>
</evidence>
<dbReference type="EMBL" id="JARVII010000018">
    <property type="protein sequence ID" value="MDG9699870.1"/>
    <property type="molecule type" value="Genomic_DNA"/>
</dbReference>
<evidence type="ECO:0000256" key="2">
    <source>
        <dbReference type="ARBA" id="ARBA00022676"/>
    </source>
</evidence>
<dbReference type="InterPro" id="IPR001173">
    <property type="entry name" value="Glyco_trans_2-like"/>
</dbReference>
<evidence type="ECO:0000256" key="7">
    <source>
        <dbReference type="ARBA" id="ARBA00023136"/>
    </source>
</evidence>
<reference evidence="10 11" key="1">
    <citation type="submission" date="2023-04" db="EMBL/GenBank/DDBJ databases">
        <title>Ottowia paracancer sp. nov., isolated from human stomach.</title>
        <authorList>
            <person name="Song Y."/>
        </authorList>
    </citation>
    <scope>NUCLEOTIDE SEQUENCE [LARGE SCALE GENOMIC DNA]</scope>
    <source>
        <strain evidence="10 11">10c7w1</strain>
    </source>
</reference>
<evidence type="ECO:0000256" key="6">
    <source>
        <dbReference type="ARBA" id="ARBA00022989"/>
    </source>
</evidence>
<evidence type="ECO:0000256" key="5">
    <source>
        <dbReference type="ARBA" id="ARBA00022985"/>
    </source>
</evidence>
<comment type="caution">
    <text evidence="10">The sequence shown here is derived from an EMBL/GenBank/DDBJ whole genome shotgun (WGS) entry which is preliminary data.</text>
</comment>
<dbReference type="AlphaFoldDB" id="A0AAW6RHZ9"/>
<name>A0AAW6RHZ9_9BURK</name>
<keyword evidence="3 10" id="KW-0808">Transferase</keyword>
<feature type="transmembrane region" description="Helical" evidence="8">
    <location>
        <begin position="238"/>
        <end position="259"/>
    </location>
</feature>
<dbReference type="EC" id="2.4.-.-" evidence="10"/>
<evidence type="ECO:0000259" key="9">
    <source>
        <dbReference type="Pfam" id="PF00535"/>
    </source>
</evidence>